<name>A0ABD0JMD5_9CAEN</name>
<organism evidence="2 3">
    <name type="scientific">Batillaria attramentaria</name>
    <dbReference type="NCBI Taxonomy" id="370345"/>
    <lineage>
        <taxon>Eukaryota</taxon>
        <taxon>Metazoa</taxon>
        <taxon>Spiralia</taxon>
        <taxon>Lophotrochozoa</taxon>
        <taxon>Mollusca</taxon>
        <taxon>Gastropoda</taxon>
        <taxon>Caenogastropoda</taxon>
        <taxon>Sorbeoconcha</taxon>
        <taxon>Cerithioidea</taxon>
        <taxon>Batillariidae</taxon>
        <taxon>Batillaria</taxon>
    </lineage>
</organism>
<protein>
    <recommendedName>
        <fullName evidence="4">DUF4371 domain-containing protein</fullName>
    </recommendedName>
</protein>
<gene>
    <name evidence="2" type="ORF">BaRGS_00032660</name>
</gene>
<accession>A0ABD0JMD5</accession>
<evidence type="ECO:0000313" key="2">
    <source>
        <dbReference type="EMBL" id="KAK7476106.1"/>
    </source>
</evidence>
<evidence type="ECO:0000313" key="3">
    <source>
        <dbReference type="Proteomes" id="UP001519460"/>
    </source>
</evidence>
<dbReference type="PANTHER" id="PTHR37162:SF10">
    <property type="entry name" value="DUF4371 DOMAIN-CONTAINING PROTEIN"/>
    <property type="match status" value="1"/>
</dbReference>
<dbReference type="Proteomes" id="UP001519460">
    <property type="component" value="Unassembled WGS sequence"/>
</dbReference>
<dbReference type="PANTHER" id="PTHR37162">
    <property type="entry name" value="HAT FAMILY DIMERISATION DOMAINCONTAINING PROTEIN-RELATED"/>
    <property type="match status" value="1"/>
</dbReference>
<dbReference type="AlphaFoldDB" id="A0ABD0JMD5"/>
<keyword evidence="3" id="KW-1185">Reference proteome</keyword>
<comment type="caution">
    <text evidence="2">The sequence shown here is derived from an EMBL/GenBank/DDBJ whole genome shotgun (WGS) entry which is preliminary data.</text>
</comment>
<dbReference type="EMBL" id="JACVVK020000385">
    <property type="protein sequence ID" value="KAK7476106.1"/>
    <property type="molecule type" value="Genomic_DNA"/>
</dbReference>
<dbReference type="SUPFAM" id="SSF53098">
    <property type="entry name" value="Ribonuclease H-like"/>
    <property type="match status" value="1"/>
</dbReference>
<evidence type="ECO:0008006" key="4">
    <source>
        <dbReference type="Google" id="ProtNLM"/>
    </source>
</evidence>
<sequence>MASKRAHETDDEDGIDIGNGKTKRLKPAKKQTVQCFRQEYTTSYPVIRKSSVGANHVFCTACRCDISIAHGGIDDIRRHVGANKHIRNTDVAKGAQPIGAFFAPKKEDPAAEEVTRSETLLVELLVEFNLPLSAADRFTETCKKMFPDSKVATKFACGRSKATAMVRKLADSCRSELIERMKKGPFTISTDGSNDANDKMFPIVVRTLDLDAGIVQSEMLSLPFLSDRATGENIFQLIRRELEGAGIPWTNCIALGCDNANVMVGKDKGVYGFLKRMHPEMYLSGCVCHLIHISAQKASAQLAVKIDELLVDVFYYIDNCSTRLRNLKAIQVYHEVQAQKILKHVSTRWLSLRTCLPRLLENWDALREFFKQEKAARTDRSSHQNDRLERLSALFRSPTSKLYCLFLMDVLDVFDQANVTLQCETPMVHMVRRTLFKLLRSLFERFLKPVALANKSGELLKEVQFKVDYHQKNNEDLAIGEEAHAFIANGNNLRAERVCDFYKDVKKFFTAACSYILERLPLSDIVLKHAEVVDPEVVQKAMQLQIKAPEKAAAADAHVESVKFFMERFSHSHPPWGKCCSHQTGVWELSGPHLITVLV</sequence>
<feature type="region of interest" description="Disordered" evidence="1">
    <location>
        <begin position="1"/>
        <end position="24"/>
    </location>
</feature>
<proteinExistence type="predicted"/>
<evidence type="ECO:0000256" key="1">
    <source>
        <dbReference type="SAM" id="MobiDB-lite"/>
    </source>
</evidence>
<dbReference type="InterPro" id="IPR012337">
    <property type="entry name" value="RNaseH-like_sf"/>
</dbReference>
<reference evidence="2 3" key="1">
    <citation type="journal article" date="2023" name="Sci. Data">
        <title>Genome assembly of the Korean intertidal mud-creeper Batillaria attramentaria.</title>
        <authorList>
            <person name="Patra A.K."/>
            <person name="Ho P.T."/>
            <person name="Jun S."/>
            <person name="Lee S.J."/>
            <person name="Kim Y."/>
            <person name="Won Y.J."/>
        </authorList>
    </citation>
    <scope>NUCLEOTIDE SEQUENCE [LARGE SCALE GENOMIC DNA]</scope>
    <source>
        <strain evidence="2">Wonlab-2016</strain>
    </source>
</reference>